<dbReference type="Gene3D" id="3.50.50.60">
    <property type="entry name" value="FAD/NAD(P)-binding domain"/>
    <property type="match status" value="1"/>
</dbReference>
<dbReference type="EMBL" id="AP027728">
    <property type="protein sequence ID" value="BDZ40053.1"/>
    <property type="molecule type" value="Genomic_DNA"/>
</dbReference>
<evidence type="ECO:0000313" key="2">
    <source>
        <dbReference type="Proteomes" id="UP001321543"/>
    </source>
</evidence>
<protein>
    <recommendedName>
        <fullName evidence="3">4-hydroxyacetophenone monooxygenase</fullName>
    </recommendedName>
</protein>
<evidence type="ECO:0008006" key="3">
    <source>
        <dbReference type="Google" id="ProtNLM"/>
    </source>
</evidence>
<dbReference type="Proteomes" id="UP001321543">
    <property type="component" value="Chromosome"/>
</dbReference>
<dbReference type="PANTHER" id="PTHR42877">
    <property type="entry name" value="L-ORNITHINE N(5)-MONOOXYGENASE-RELATED"/>
    <property type="match status" value="1"/>
</dbReference>
<name>A0ABN6X7I5_9MICO</name>
<dbReference type="PANTHER" id="PTHR42877:SF4">
    <property type="entry name" value="FAD_NAD(P)-BINDING DOMAIN-CONTAINING PROTEIN-RELATED"/>
    <property type="match status" value="1"/>
</dbReference>
<evidence type="ECO:0000313" key="1">
    <source>
        <dbReference type="EMBL" id="BDZ40053.1"/>
    </source>
</evidence>
<proteinExistence type="predicted"/>
<dbReference type="SUPFAM" id="SSF51905">
    <property type="entry name" value="FAD/NAD(P)-binding domain"/>
    <property type="match status" value="1"/>
</dbReference>
<reference evidence="2" key="1">
    <citation type="journal article" date="2019" name="Int. J. Syst. Evol. Microbiol.">
        <title>The Global Catalogue of Microorganisms (GCM) 10K type strain sequencing project: providing services to taxonomists for standard genome sequencing and annotation.</title>
        <authorList>
            <consortium name="The Broad Institute Genomics Platform"/>
            <consortium name="The Broad Institute Genome Sequencing Center for Infectious Disease"/>
            <person name="Wu L."/>
            <person name="Ma J."/>
        </authorList>
    </citation>
    <scope>NUCLEOTIDE SEQUENCE [LARGE SCALE GENOMIC DNA]</scope>
    <source>
        <strain evidence="2">NBRC 106310</strain>
    </source>
</reference>
<gene>
    <name evidence="1" type="ORF">GCM10025863_26670</name>
</gene>
<dbReference type="InterPro" id="IPR036188">
    <property type="entry name" value="FAD/NAD-bd_sf"/>
</dbReference>
<organism evidence="1 2">
    <name type="scientific">Microbacterium suwonense</name>
    <dbReference type="NCBI Taxonomy" id="683047"/>
    <lineage>
        <taxon>Bacteria</taxon>
        <taxon>Bacillati</taxon>
        <taxon>Actinomycetota</taxon>
        <taxon>Actinomycetes</taxon>
        <taxon>Micrococcales</taxon>
        <taxon>Microbacteriaceae</taxon>
        <taxon>Microbacterium</taxon>
    </lineage>
</organism>
<keyword evidence="2" id="KW-1185">Reference proteome</keyword>
<sequence length="242" mass="26977">MVPQAIEKARAQSLDFLAAEIQDEELRAKLTPDYDPGCKRILISNTYYATMRRENVELVVDRIERVTERGVVTADGTEHPLEALILCTGFEAADLPISHRVRGVDGELLADRWSGGMSAYRAMTVSGFPNFFLINGPNTGLGHNSAIYIIESQIDYIVGGIEYLLADDTVLEVPQEIEDAYMDELDRRSQGTVWVSGGCSSWYLDARSGRLTVVWPEFAHAFRAENASFDPSPFRSRVHLST</sequence>
<accession>A0ABN6X7I5</accession>
<dbReference type="InterPro" id="IPR051209">
    <property type="entry name" value="FAD-bind_Monooxygenase_sf"/>
</dbReference>